<name>A0A4U6RB32_BRAEL</name>
<dbReference type="EMBL" id="SZZP01000055">
    <property type="protein sequence ID" value="TKV70933.1"/>
    <property type="molecule type" value="Genomic_DNA"/>
</dbReference>
<dbReference type="SMART" id="SM00710">
    <property type="entry name" value="PbH1"/>
    <property type="match status" value="7"/>
</dbReference>
<proteinExistence type="predicted"/>
<feature type="compositionally biased region" description="Low complexity" evidence="1">
    <location>
        <begin position="135"/>
        <end position="157"/>
    </location>
</feature>
<reference evidence="2 3" key="1">
    <citation type="submission" date="2019-05" db="EMBL/GenBank/DDBJ databases">
        <title>Draft Genome of Bradyrhizobium elkanii strain SEMIA 938, Used in Commercial Inoculants for Lupinus spp. in Brazil.</title>
        <authorList>
            <person name="Hungria M."/>
            <person name="Delamuta J.R.M."/>
            <person name="Ribeiro R.A."/>
            <person name="Nogueira M.A."/>
        </authorList>
    </citation>
    <scope>NUCLEOTIDE SEQUENCE [LARGE SCALE GENOMIC DNA]</scope>
    <source>
        <strain evidence="2 3">Semia 938</strain>
    </source>
</reference>
<gene>
    <name evidence="2" type="ORF">FDV58_40825</name>
</gene>
<comment type="caution">
    <text evidence="2">The sequence shown here is derived from an EMBL/GenBank/DDBJ whole genome shotgun (WGS) entry which is preliminary data.</text>
</comment>
<dbReference type="SUPFAM" id="SSF51126">
    <property type="entry name" value="Pectin lyase-like"/>
    <property type="match status" value="1"/>
</dbReference>
<dbReference type="Gene3D" id="2.160.20.10">
    <property type="entry name" value="Single-stranded right-handed beta-helix, Pectin lyase-like"/>
    <property type="match status" value="1"/>
</dbReference>
<dbReference type="AlphaFoldDB" id="A0A4U6RB32"/>
<dbReference type="Proteomes" id="UP000305095">
    <property type="component" value="Unassembled WGS sequence"/>
</dbReference>
<evidence type="ECO:0000313" key="2">
    <source>
        <dbReference type="EMBL" id="TKV70933.1"/>
    </source>
</evidence>
<organism evidence="2 3">
    <name type="scientific">Bradyrhizobium elkanii</name>
    <dbReference type="NCBI Taxonomy" id="29448"/>
    <lineage>
        <taxon>Bacteria</taxon>
        <taxon>Pseudomonadati</taxon>
        <taxon>Pseudomonadota</taxon>
        <taxon>Alphaproteobacteria</taxon>
        <taxon>Hyphomicrobiales</taxon>
        <taxon>Nitrobacteraceae</taxon>
        <taxon>Bradyrhizobium</taxon>
    </lineage>
</organism>
<protein>
    <recommendedName>
        <fullName evidence="4">Right-handed parallel beta-helix repeat-containing protein</fullName>
    </recommendedName>
</protein>
<dbReference type="InterPro" id="IPR011050">
    <property type="entry name" value="Pectin_lyase_fold/virulence"/>
</dbReference>
<dbReference type="RefSeq" id="WP_137484085.1">
    <property type="nucleotide sequence ID" value="NZ_SZZP01000055.1"/>
</dbReference>
<evidence type="ECO:0000256" key="1">
    <source>
        <dbReference type="SAM" id="MobiDB-lite"/>
    </source>
</evidence>
<evidence type="ECO:0000313" key="3">
    <source>
        <dbReference type="Proteomes" id="UP000305095"/>
    </source>
</evidence>
<dbReference type="InterPro" id="IPR006626">
    <property type="entry name" value="PbH1"/>
</dbReference>
<sequence length="683" mass="69159">MSYPTKYARQYDYSSYQNANPNRPLPATKVNADLNAVVQSTTEIVDFLKGIARADGAIANGAVGYDQLSPNLQSAGIAPADAWVSSKDYIVGNSVVTAGALYRCVVKHTSTVFATDLAAGYWLFVADIASGPQGPQGVPGATGAQGPTGPQGDQGPQGPTGPVPGYSTRAVAAAATISAALSFIATTGYAAANDGGGGTYTRLASAPGVVRNWHFQSADGAYWQLLTNAVLPRQVGAVLDGVADDTVAIQAWVDYSATFGVVAKDQAGTAVIPTGVISLSANTNVAGGNLLTLKRTSNVVAAVMQGTSVRNVSVRGLNFDTTAGFSSTSSNTIGNSSQTYTVPAGLNLIVGNFVQITAAGAPTNYMIAQITAYSGTTLSVTATTSVGAGSYASWRLDVYPLNGDLSDSNHALRFRTCTNVTVEDNVVIGRFYNGIDFRNTNGIYANNNSVTGHVNRGIAAESYTFAMSDVKIVNNAVDGNSFAQYGIVTGATSSGALAQMVIHSNNVKATLFQGISMGGAVSNSSINGNTVVVTSSGASCILVDKADGLVPQNNTVVGNATSGGTAGITIIDALYMSVSGNSTVGGVNGILISGSANSSTAYISLTGNKVTGASSHGYNLQGSATNAVFGISLTGNLAIANGGWGFNSNASVGSIVEVGNVSIANTLGAYNITGVTAPTNGNI</sequence>
<evidence type="ECO:0008006" key="4">
    <source>
        <dbReference type="Google" id="ProtNLM"/>
    </source>
</evidence>
<feature type="region of interest" description="Disordered" evidence="1">
    <location>
        <begin position="135"/>
        <end position="165"/>
    </location>
</feature>
<dbReference type="InterPro" id="IPR012334">
    <property type="entry name" value="Pectin_lyas_fold"/>
</dbReference>
<accession>A0A4U6RB32</accession>